<dbReference type="Pfam" id="PF00115">
    <property type="entry name" value="COX1"/>
    <property type="match status" value="1"/>
</dbReference>
<feature type="transmembrane region" description="Helical" evidence="1">
    <location>
        <begin position="85"/>
        <end position="103"/>
    </location>
</feature>
<evidence type="ECO:0000256" key="1">
    <source>
        <dbReference type="SAM" id="Phobius"/>
    </source>
</evidence>
<gene>
    <name evidence="2" type="ORF">BPO_1719</name>
</gene>
<feature type="transmembrane region" description="Helical" evidence="1">
    <location>
        <begin position="115"/>
        <end position="138"/>
    </location>
</feature>
<dbReference type="Proteomes" id="UP001432059">
    <property type="component" value="Chromosome"/>
</dbReference>
<feature type="transmembrane region" description="Helical" evidence="1">
    <location>
        <begin position="179"/>
        <end position="199"/>
    </location>
</feature>
<dbReference type="GO" id="GO:0016020">
    <property type="term" value="C:membrane"/>
    <property type="evidence" value="ECO:0007669"/>
    <property type="project" value="InterPro"/>
</dbReference>
<feature type="transmembrane region" description="Helical" evidence="1">
    <location>
        <begin position="12"/>
        <end position="40"/>
    </location>
</feature>
<evidence type="ECO:0000313" key="2">
    <source>
        <dbReference type="EMBL" id="WOC52366.1"/>
    </source>
</evidence>
<proteinExistence type="predicted"/>
<keyword evidence="1" id="KW-0472">Membrane</keyword>
<accession>A0AAU0F2Q4</accession>
<dbReference type="GO" id="GO:0004129">
    <property type="term" value="F:cytochrome-c oxidase activity"/>
    <property type="evidence" value="ECO:0007669"/>
    <property type="project" value="InterPro"/>
</dbReference>
<dbReference type="Gene3D" id="1.20.210.10">
    <property type="entry name" value="Cytochrome c oxidase-like, subunit I domain"/>
    <property type="match status" value="1"/>
</dbReference>
<reference evidence="2" key="1">
    <citation type="submission" date="2023-10" db="EMBL/GenBank/DDBJ databases">
        <title>Characterization and whole genome sequencing of a novel strain of Bergeyella porcorum QD2021 isolated from pig.</title>
        <authorList>
            <person name="Liu G."/>
            <person name="Chen C."/>
            <person name="Han X."/>
        </authorList>
    </citation>
    <scope>NUCLEOTIDE SEQUENCE</scope>
    <source>
        <strain evidence="2">QD2021</strain>
    </source>
</reference>
<dbReference type="SUPFAM" id="SSF81442">
    <property type="entry name" value="Cytochrome c oxidase subunit I-like"/>
    <property type="match status" value="1"/>
</dbReference>
<sequence>METQKFSYDNSIVRAFLYATIVFGVVGFLLGLTAALMLFYPELPEFFLGTDDSTIKSLAAGNIQGLINSQGAFGFGRIRMLHTSAVIFAFVGNSVFAGAYYATQRLLKARMFSDTVSWLHFWTWQIMIVAVVITFFMGINTSKEYAEHEWPIDILITVSWVLFGVNLFGTIAKRRVRHLYVAIWFFIGTWIAVAMLHIFNNLAVPLTMWKSYSAYAGVKDALVQWWYGHNAVAFFLTTPVLG</sequence>
<keyword evidence="1" id="KW-1133">Transmembrane helix</keyword>
<evidence type="ECO:0008006" key="4">
    <source>
        <dbReference type="Google" id="ProtNLM"/>
    </source>
</evidence>
<dbReference type="AlphaFoldDB" id="A0AAU0F2Q4"/>
<keyword evidence="3" id="KW-1185">Reference proteome</keyword>
<dbReference type="GO" id="GO:0020037">
    <property type="term" value="F:heme binding"/>
    <property type="evidence" value="ECO:0007669"/>
    <property type="project" value="InterPro"/>
</dbReference>
<name>A0AAU0F2Q4_9FLAO</name>
<protein>
    <recommendedName>
        <fullName evidence="4">Cytochrome C oxidase Cbb3</fullName>
    </recommendedName>
</protein>
<evidence type="ECO:0000313" key="3">
    <source>
        <dbReference type="Proteomes" id="UP001432059"/>
    </source>
</evidence>
<dbReference type="EMBL" id="CP136426">
    <property type="protein sequence ID" value="WOC52366.1"/>
    <property type="molecule type" value="Genomic_DNA"/>
</dbReference>
<organism evidence="2 3">
    <name type="scientific">Bergeyella porcorum</name>
    <dbReference type="NCBI Taxonomy" id="1735111"/>
    <lineage>
        <taxon>Bacteria</taxon>
        <taxon>Pseudomonadati</taxon>
        <taxon>Bacteroidota</taxon>
        <taxon>Flavobacteriia</taxon>
        <taxon>Flavobacteriales</taxon>
        <taxon>Weeksellaceae</taxon>
        <taxon>Bergeyella</taxon>
    </lineage>
</organism>
<feature type="transmembrane region" description="Helical" evidence="1">
    <location>
        <begin position="150"/>
        <end position="172"/>
    </location>
</feature>
<dbReference type="KEGG" id="bpor:BPO_1719"/>
<dbReference type="GO" id="GO:0009060">
    <property type="term" value="P:aerobic respiration"/>
    <property type="evidence" value="ECO:0007669"/>
    <property type="project" value="InterPro"/>
</dbReference>
<dbReference type="InterPro" id="IPR000883">
    <property type="entry name" value="Cyt_C_Oxase_1"/>
</dbReference>
<keyword evidence="1" id="KW-0812">Transmembrane</keyword>
<dbReference type="InterPro" id="IPR036927">
    <property type="entry name" value="Cyt_c_oxase-like_su1_sf"/>
</dbReference>